<comment type="caution">
    <text evidence="1">The sequence shown here is derived from an EMBL/GenBank/DDBJ whole genome shotgun (WGS) entry which is preliminary data.</text>
</comment>
<keyword evidence="2" id="KW-1185">Reference proteome</keyword>
<dbReference type="OrthoDB" id="3696877at2"/>
<dbReference type="EMBL" id="SLWS01000010">
    <property type="protein sequence ID" value="TCO53669.1"/>
    <property type="molecule type" value="Genomic_DNA"/>
</dbReference>
<reference evidence="1 2" key="1">
    <citation type="submission" date="2019-03" db="EMBL/GenBank/DDBJ databases">
        <title>Genomic Encyclopedia of Type Strains, Phase IV (KMG-IV): sequencing the most valuable type-strain genomes for metagenomic binning, comparative biology and taxonomic classification.</title>
        <authorList>
            <person name="Goeker M."/>
        </authorList>
    </citation>
    <scope>NUCLEOTIDE SEQUENCE [LARGE SCALE GENOMIC DNA]</scope>
    <source>
        <strain evidence="1 2">DSM 45934</strain>
    </source>
</reference>
<evidence type="ECO:0000313" key="1">
    <source>
        <dbReference type="EMBL" id="TCO53669.1"/>
    </source>
</evidence>
<sequence length="67" mass="7332">MIATLNNTVTATLTDTLGSLFAELDLQLTIDSDLVINELDQWRNPEATMAGSCTQTFNLVVVAEEMK</sequence>
<protein>
    <submittedName>
        <fullName evidence="1">Uncharacterized protein</fullName>
    </submittedName>
</protein>
<dbReference type="RefSeq" id="WP_132123628.1">
    <property type="nucleotide sequence ID" value="NZ_SLWS01000010.1"/>
</dbReference>
<dbReference type="Proteomes" id="UP000295680">
    <property type="component" value="Unassembled WGS sequence"/>
</dbReference>
<proteinExistence type="predicted"/>
<evidence type="ECO:0000313" key="2">
    <source>
        <dbReference type="Proteomes" id="UP000295680"/>
    </source>
</evidence>
<organism evidence="1 2">
    <name type="scientific">Actinocrispum wychmicini</name>
    <dbReference type="NCBI Taxonomy" id="1213861"/>
    <lineage>
        <taxon>Bacteria</taxon>
        <taxon>Bacillati</taxon>
        <taxon>Actinomycetota</taxon>
        <taxon>Actinomycetes</taxon>
        <taxon>Pseudonocardiales</taxon>
        <taxon>Pseudonocardiaceae</taxon>
        <taxon>Actinocrispum</taxon>
    </lineage>
</organism>
<gene>
    <name evidence="1" type="ORF">EV192_110258</name>
</gene>
<dbReference type="AlphaFoldDB" id="A0A4R2JC41"/>
<accession>A0A4R2JC41</accession>
<name>A0A4R2JC41_9PSEU</name>